<dbReference type="PROSITE" id="PS00041">
    <property type="entry name" value="HTH_ARAC_FAMILY_1"/>
    <property type="match status" value="1"/>
</dbReference>
<feature type="modified residue" description="4-aspartylphosphate" evidence="12">
    <location>
        <position position="1159"/>
    </location>
</feature>
<dbReference type="Gene3D" id="3.40.50.2300">
    <property type="match status" value="1"/>
</dbReference>
<evidence type="ECO:0000256" key="3">
    <source>
        <dbReference type="ARBA" id="ARBA00022553"/>
    </source>
</evidence>
<accession>A0A327WCL9</accession>
<dbReference type="EC" id="2.7.13.3" evidence="2"/>
<dbReference type="OrthoDB" id="9809670at2"/>
<dbReference type="Gene3D" id="2.60.40.10">
    <property type="entry name" value="Immunoglobulins"/>
    <property type="match status" value="1"/>
</dbReference>
<dbReference type="InterPro" id="IPR036890">
    <property type="entry name" value="HATPase_C_sf"/>
</dbReference>
<dbReference type="PRINTS" id="PR00344">
    <property type="entry name" value="BCTRLSENSOR"/>
</dbReference>
<keyword evidence="4" id="KW-0808">Transferase</keyword>
<keyword evidence="7" id="KW-0067">ATP-binding</keyword>
<dbReference type="InterPro" id="IPR015943">
    <property type="entry name" value="WD40/YVTN_repeat-like_dom_sf"/>
</dbReference>
<dbReference type="Pfam" id="PF00072">
    <property type="entry name" value="Response_reg"/>
    <property type="match status" value="1"/>
</dbReference>
<feature type="chain" id="PRO_5016382676" description="histidine kinase" evidence="14">
    <location>
        <begin position="29"/>
        <end position="1363"/>
    </location>
</feature>
<feature type="signal peptide" evidence="14">
    <location>
        <begin position="1"/>
        <end position="28"/>
    </location>
</feature>
<keyword evidence="19" id="KW-1185">Reference proteome</keyword>
<evidence type="ECO:0000313" key="19">
    <source>
        <dbReference type="Proteomes" id="UP000249819"/>
    </source>
</evidence>
<feature type="domain" description="Response regulatory" evidence="17">
    <location>
        <begin position="1111"/>
        <end position="1226"/>
    </location>
</feature>
<evidence type="ECO:0000256" key="13">
    <source>
        <dbReference type="SAM" id="Phobius"/>
    </source>
</evidence>
<dbReference type="SUPFAM" id="SSF52172">
    <property type="entry name" value="CheY-like"/>
    <property type="match status" value="1"/>
</dbReference>
<dbReference type="EMBL" id="QLMA01000001">
    <property type="protein sequence ID" value="RAJ87979.1"/>
    <property type="molecule type" value="Genomic_DNA"/>
</dbReference>
<dbReference type="InterPro" id="IPR001789">
    <property type="entry name" value="Sig_transdc_resp-reg_receiver"/>
</dbReference>
<evidence type="ECO:0000259" key="17">
    <source>
        <dbReference type="PROSITE" id="PS50110"/>
    </source>
</evidence>
<dbReference type="GO" id="GO:0003700">
    <property type="term" value="F:DNA-binding transcription factor activity"/>
    <property type="evidence" value="ECO:0007669"/>
    <property type="project" value="InterPro"/>
</dbReference>
<dbReference type="GO" id="GO:0043565">
    <property type="term" value="F:sequence-specific DNA binding"/>
    <property type="evidence" value="ECO:0007669"/>
    <property type="project" value="InterPro"/>
</dbReference>
<evidence type="ECO:0000256" key="5">
    <source>
        <dbReference type="ARBA" id="ARBA00022741"/>
    </source>
</evidence>
<keyword evidence="9" id="KW-0805">Transcription regulation</keyword>
<dbReference type="InterPro" id="IPR011006">
    <property type="entry name" value="CheY-like_superfamily"/>
</dbReference>
<evidence type="ECO:0000256" key="2">
    <source>
        <dbReference type="ARBA" id="ARBA00012438"/>
    </source>
</evidence>
<dbReference type="SUPFAM" id="SSF55874">
    <property type="entry name" value="ATPase domain of HSP90 chaperone/DNA topoisomerase II/histidine kinase"/>
    <property type="match status" value="1"/>
</dbReference>
<evidence type="ECO:0000256" key="6">
    <source>
        <dbReference type="ARBA" id="ARBA00022777"/>
    </source>
</evidence>
<evidence type="ECO:0000256" key="12">
    <source>
        <dbReference type="PROSITE-ProRule" id="PRU00169"/>
    </source>
</evidence>
<dbReference type="Pfam" id="PF02518">
    <property type="entry name" value="HATPase_c"/>
    <property type="match status" value="1"/>
</dbReference>
<dbReference type="GO" id="GO:0005524">
    <property type="term" value="F:ATP binding"/>
    <property type="evidence" value="ECO:0007669"/>
    <property type="project" value="UniProtKB-KW"/>
</dbReference>
<feature type="domain" description="Histidine kinase" evidence="16">
    <location>
        <begin position="851"/>
        <end position="1072"/>
    </location>
</feature>
<dbReference type="Pfam" id="PF00512">
    <property type="entry name" value="HisKA"/>
    <property type="match status" value="1"/>
</dbReference>
<keyword evidence="14" id="KW-0732">Signal</keyword>
<dbReference type="GO" id="GO:0000155">
    <property type="term" value="F:phosphorelay sensor kinase activity"/>
    <property type="evidence" value="ECO:0007669"/>
    <property type="project" value="InterPro"/>
</dbReference>
<organism evidence="18 19">
    <name type="scientific">Chitinophaga dinghuensis</name>
    <dbReference type="NCBI Taxonomy" id="1539050"/>
    <lineage>
        <taxon>Bacteria</taxon>
        <taxon>Pseudomonadati</taxon>
        <taxon>Bacteroidota</taxon>
        <taxon>Chitinophagia</taxon>
        <taxon>Chitinophagales</taxon>
        <taxon>Chitinophagaceae</taxon>
        <taxon>Chitinophaga</taxon>
    </lineage>
</organism>
<dbReference type="PROSITE" id="PS50110">
    <property type="entry name" value="RESPONSE_REGULATORY"/>
    <property type="match status" value="1"/>
</dbReference>
<dbReference type="CDD" id="cd17574">
    <property type="entry name" value="REC_OmpR"/>
    <property type="match status" value="1"/>
</dbReference>
<dbReference type="SMART" id="SM00387">
    <property type="entry name" value="HATPase_c"/>
    <property type="match status" value="1"/>
</dbReference>
<feature type="transmembrane region" description="Helical" evidence="13">
    <location>
        <begin position="797"/>
        <end position="816"/>
    </location>
</feature>
<evidence type="ECO:0000256" key="7">
    <source>
        <dbReference type="ARBA" id="ARBA00022840"/>
    </source>
</evidence>
<reference evidence="18 19" key="1">
    <citation type="submission" date="2018-06" db="EMBL/GenBank/DDBJ databases">
        <title>Genomic Encyclopedia of Archaeal and Bacterial Type Strains, Phase II (KMG-II): from individual species to whole genera.</title>
        <authorList>
            <person name="Goeker M."/>
        </authorList>
    </citation>
    <scope>NUCLEOTIDE SEQUENCE [LARGE SCALE GENOMIC DNA]</scope>
    <source>
        <strain evidence="18 19">DSM 29821</strain>
    </source>
</reference>
<dbReference type="Pfam" id="PF07494">
    <property type="entry name" value="Reg_prop"/>
    <property type="match status" value="4"/>
</dbReference>
<dbReference type="InterPro" id="IPR003594">
    <property type="entry name" value="HATPase_dom"/>
</dbReference>
<evidence type="ECO:0000259" key="15">
    <source>
        <dbReference type="PROSITE" id="PS01124"/>
    </source>
</evidence>
<keyword evidence="8" id="KW-0902">Two-component regulatory system</keyword>
<gene>
    <name evidence="18" type="ORF">CLV59_101744</name>
</gene>
<dbReference type="FunFam" id="2.60.40.10:FF:000791">
    <property type="entry name" value="Two-component system sensor histidine kinase/response regulator"/>
    <property type="match status" value="1"/>
</dbReference>
<dbReference type="CDD" id="cd00075">
    <property type="entry name" value="HATPase"/>
    <property type="match status" value="1"/>
</dbReference>
<keyword evidence="11" id="KW-0804">Transcription</keyword>
<dbReference type="SUPFAM" id="SSF46689">
    <property type="entry name" value="Homeodomain-like"/>
    <property type="match status" value="1"/>
</dbReference>
<dbReference type="Gene3D" id="1.10.287.130">
    <property type="match status" value="1"/>
</dbReference>
<dbReference type="InterPro" id="IPR009057">
    <property type="entry name" value="Homeodomain-like_sf"/>
</dbReference>
<evidence type="ECO:0000256" key="9">
    <source>
        <dbReference type="ARBA" id="ARBA00023015"/>
    </source>
</evidence>
<sequence>MLCVGKSLPVKYLACCLLLLLMCCSIHAQENPLHFTRLGIAQGLPQSTVNCILQDSKGFIWIGTENGLCRYSDDEIKIFRNNKYTGSISSNFVNALAEDDKGNILVGTANGLNIYDTRMEMFRMASGEPDIQDVSAIYKDSHNRIWVGALRRCFAYQSDKEQLVHIPLPSDTFNRSVIPRAFAEDKNGNLWIGYGASLYHYQPGTGKSLPVPPALQMQSTIHCITLHNSEVWVGTQGHGLFMLDTATGAAIHYHAADPENNVANEMVKAVKFIRNECWVGTRKGLYILRNRKVVAHYTNDKYDPSSLSYNSVCSILQDKAGTVWIGTYWGGISQVHPGSDMNYISWLMKDGIGMNSRIAMAIAEDKLHNLWIATSAGINYYDRQQHTFKYYHVPAPTENANKEIIKSLLVKDDEHLLVGSLEGLYLFHIPTATFTRIPLRSERDPEGKGNHACFAMEKGQNGWWIGTESGLYFLDKNLRSQGFLHNNNNPNSLMAGEINCLYEDTHANLWIGTTTGLCRLPFGSRHFIQMNNRWTQTFNHPENVHCIREDHNGKIWIGTHDNGLMYVDGISSMLKQLDIETGLADIIIRGIVEDDNGNLWISGQDNIMKVIQDSLAVDGMRKITVTNYGASNWAGATEYLNPAVKTANGDIMFGGINGIVRFSPKTMFNNTSGPQVILTGMLIKNIPVNVTEEKSPLTTSITYTDKITLTHDQAYFTLHFAALNYINPSSNQFAYMMEGLHSDNKWHYVGHQTAATFTNLDPGNYIFKVKAANNDGVWSEKPTSLHIRVLPPIWKTWYAYLFYVLLIVGILIWYYYYSLRTTLLKHEIMKQQEYREKDRELAKNKMNFFTNISHDIKTPLTLIMAPVEKLLQNTLLENNERRQLLLIQQNGERLMRLMDQLLDFRQLEEGGIPLQAELADMVAFCKEITGAFESLATKRNISLRLCSSLEIMMIWFDKDKFEKILFNLLSNALKFTQSGGEVQLSLSYEGNQLLLQVTDNGIGIPESHFEKIFGQFNHYDFNNLQTGGTGIGLAFVRGLVTLHHGSIQIQSRQANADTRGYTCFSVRIPAGNQHLKPEEMTPTRTTNVLESTPIDEDVEQPLEQEEGEKPVMLIVEDNKDVLHYLAEMFNQNYHLHLAADGQTGLELATSCLPDIIISDVMMPGMNGVELCHALKNDNRTSHIPIILLSARSTVSFIREGYETGADDYITKPFSISLLTARVQNLLESRRLLRERYSQVAALPPESIPLTGPDDIFLKMVITYIEENIAEASLNVEELAAAVNMSRITLYRKLKALTNQTTIEFIRSIRLQQAARLLASQQYNVNEVAYMVGFSDVDYFRKWFKKEFNQLPSEYGRNGQSIEK</sequence>
<dbReference type="InterPro" id="IPR018062">
    <property type="entry name" value="HTH_AraC-typ_CS"/>
</dbReference>
<dbReference type="CDD" id="cd00082">
    <property type="entry name" value="HisKA"/>
    <property type="match status" value="1"/>
</dbReference>
<dbReference type="Pfam" id="PF12833">
    <property type="entry name" value="HTH_18"/>
    <property type="match status" value="1"/>
</dbReference>
<evidence type="ECO:0000256" key="14">
    <source>
        <dbReference type="SAM" id="SignalP"/>
    </source>
</evidence>
<dbReference type="InterPro" id="IPR018060">
    <property type="entry name" value="HTH_AraC"/>
</dbReference>
<name>A0A327WCL9_9BACT</name>
<dbReference type="SMART" id="SM00388">
    <property type="entry name" value="HisKA"/>
    <property type="match status" value="1"/>
</dbReference>
<evidence type="ECO:0000256" key="10">
    <source>
        <dbReference type="ARBA" id="ARBA00023125"/>
    </source>
</evidence>
<dbReference type="InterPro" id="IPR011110">
    <property type="entry name" value="Reg_prop"/>
</dbReference>
<evidence type="ECO:0000256" key="4">
    <source>
        <dbReference type="ARBA" id="ARBA00022679"/>
    </source>
</evidence>
<evidence type="ECO:0000256" key="8">
    <source>
        <dbReference type="ARBA" id="ARBA00023012"/>
    </source>
</evidence>
<comment type="caution">
    <text evidence="18">The sequence shown here is derived from an EMBL/GenBank/DDBJ whole genome shotgun (WGS) entry which is preliminary data.</text>
</comment>
<dbReference type="SUPFAM" id="SSF63829">
    <property type="entry name" value="Calcium-dependent phosphotriesterase"/>
    <property type="match status" value="3"/>
</dbReference>
<dbReference type="PANTHER" id="PTHR43547:SF2">
    <property type="entry name" value="HYBRID SIGNAL TRANSDUCTION HISTIDINE KINASE C"/>
    <property type="match status" value="1"/>
</dbReference>
<dbReference type="InterPro" id="IPR011123">
    <property type="entry name" value="Y_Y_Y"/>
</dbReference>
<dbReference type="Proteomes" id="UP000249819">
    <property type="component" value="Unassembled WGS sequence"/>
</dbReference>
<feature type="domain" description="HTH araC/xylS-type" evidence="15">
    <location>
        <begin position="1258"/>
        <end position="1357"/>
    </location>
</feature>
<dbReference type="InterPro" id="IPR013783">
    <property type="entry name" value="Ig-like_fold"/>
</dbReference>
<dbReference type="SMART" id="SM00448">
    <property type="entry name" value="REC"/>
    <property type="match status" value="1"/>
</dbReference>
<evidence type="ECO:0000259" key="16">
    <source>
        <dbReference type="PROSITE" id="PS50109"/>
    </source>
</evidence>
<dbReference type="PANTHER" id="PTHR43547">
    <property type="entry name" value="TWO-COMPONENT HISTIDINE KINASE"/>
    <property type="match status" value="1"/>
</dbReference>
<dbReference type="CDD" id="cd00063">
    <property type="entry name" value="FN3"/>
    <property type="match status" value="1"/>
</dbReference>
<keyword evidence="3 12" id="KW-0597">Phosphoprotein</keyword>
<comment type="catalytic activity">
    <reaction evidence="1">
        <text>ATP + protein L-histidine = ADP + protein N-phospho-L-histidine.</text>
        <dbReference type="EC" id="2.7.13.3"/>
    </reaction>
</comment>
<keyword evidence="6" id="KW-0418">Kinase</keyword>
<keyword evidence="10" id="KW-0238">DNA-binding</keyword>
<dbReference type="Gene3D" id="2.130.10.10">
    <property type="entry name" value="YVTN repeat-like/Quinoprotein amine dehydrogenase"/>
    <property type="match status" value="2"/>
</dbReference>
<dbReference type="SUPFAM" id="SSF47384">
    <property type="entry name" value="Homodimeric domain of signal transducing histidine kinase"/>
    <property type="match status" value="1"/>
</dbReference>
<dbReference type="InterPro" id="IPR036097">
    <property type="entry name" value="HisK_dim/P_sf"/>
</dbReference>
<dbReference type="PROSITE" id="PS01124">
    <property type="entry name" value="HTH_ARAC_FAMILY_2"/>
    <property type="match status" value="1"/>
</dbReference>
<dbReference type="FunFam" id="1.10.287.130:FF:000045">
    <property type="entry name" value="Two-component system sensor histidine kinase/response regulator"/>
    <property type="match status" value="1"/>
</dbReference>
<dbReference type="InterPro" id="IPR003661">
    <property type="entry name" value="HisK_dim/P_dom"/>
</dbReference>
<keyword evidence="13" id="KW-0472">Membrane</keyword>
<protein>
    <recommendedName>
        <fullName evidence="2">histidine kinase</fullName>
        <ecNumber evidence="2">2.7.13.3</ecNumber>
    </recommendedName>
</protein>
<dbReference type="Gene3D" id="1.10.10.60">
    <property type="entry name" value="Homeodomain-like"/>
    <property type="match status" value="1"/>
</dbReference>
<dbReference type="InterPro" id="IPR005467">
    <property type="entry name" value="His_kinase_dom"/>
</dbReference>
<keyword evidence="13" id="KW-0812">Transmembrane</keyword>
<evidence type="ECO:0000256" key="1">
    <source>
        <dbReference type="ARBA" id="ARBA00000085"/>
    </source>
</evidence>
<dbReference type="InterPro" id="IPR003961">
    <property type="entry name" value="FN3_dom"/>
</dbReference>
<proteinExistence type="predicted"/>
<dbReference type="Pfam" id="PF07495">
    <property type="entry name" value="Y_Y_Y"/>
    <property type="match status" value="1"/>
</dbReference>
<dbReference type="FunFam" id="3.30.565.10:FF:000037">
    <property type="entry name" value="Hybrid sensor histidine kinase/response regulator"/>
    <property type="match status" value="1"/>
</dbReference>
<dbReference type="PROSITE" id="PS50109">
    <property type="entry name" value="HIS_KIN"/>
    <property type="match status" value="1"/>
</dbReference>
<dbReference type="RefSeq" id="WP_111590640.1">
    <property type="nucleotide sequence ID" value="NZ_QLMA01000001.1"/>
</dbReference>
<dbReference type="Gene3D" id="3.30.565.10">
    <property type="entry name" value="Histidine kinase-like ATPase, C-terminal domain"/>
    <property type="match status" value="1"/>
</dbReference>
<keyword evidence="13" id="KW-1133">Transmembrane helix</keyword>
<dbReference type="SMART" id="SM00342">
    <property type="entry name" value="HTH_ARAC"/>
    <property type="match status" value="1"/>
</dbReference>
<evidence type="ECO:0000256" key="11">
    <source>
        <dbReference type="ARBA" id="ARBA00023163"/>
    </source>
</evidence>
<keyword evidence="5" id="KW-0547">Nucleotide-binding</keyword>
<dbReference type="InterPro" id="IPR004358">
    <property type="entry name" value="Sig_transdc_His_kin-like_C"/>
</dbReference>
<evidence type="ECO:0000313" key="18">
    <source>
        <dbReference type="EMBL" id="RAJ87979.1"/>
    </source>
</evidence>